<accession>A0A1F6G9N0</accession>
<reference evidence="2 3" key="1">
    <citation type="journal article" date="2016" name="Nat. Commun.">
        <title>Thousands of microbial genomes shed light on interconnected biogeochemical processes in an aquifer system.</title>
        <authorList>
            <person name="Anantharaman K."/>
            <person name="Brown C.T."/>
            <person name="Hug L.A."/>
            <person name="Sharon I."/>
            <person name="Castelle C.J."/>
            <person name="Probst A.J."/>
            <person name="Thomas B.C."/>
            <person name="Singh A."/>
            <person name="Wilkins M.J."/>
            <person name="Karaoz U."/>
            <person name="Brodie E.L."/>
            <person name="Williams K.H."/>
            <person name="Hubbard S.S."/>
            <person name="Banfield J.F."/>
        </authorList>
    </citation>
    <scope>NUCLEOTIDE SEQUENCE [LARGE SCALE GENOMIC DNA]</scope>
</reference>
<evidence type="ECO:0000259" key="1">
    <source>
        <dbReference type="Pfam" id="PF10137"/>
    </source>
</evidence>
<proteinExistence type="predicted"/>
<comment type="caution">
    <text evidence="2">The sequence shown here is derived from an EMBL/GenBank/DDBJ whole genome shotgun (WGS) entry which is preliminary data.</text>
</comment>
<dbReference type="Pfam" id="PF10137">
    <property type="entry name" value="CAP12-PCTIR_TIR"/>
    <property type="match status" value="1"/>
</dbReference>
<protein>
    <recommendedName>
        <fullName evidence="1">CD-NTase-associated protein 12/Pycsar effector protein TIR domain-containing protein</fullName>
    </recommendedName>
</protein>
<evidence type="ECO:0000313" key="3">
    <source>
        <dbReference type="Proteomes" id="UP000178449"/>
    </source>
</evidence>
<dbReference type="InterPro" id="IPR019302">
    <property type="entry name" value="CAP12/PCTIR_TIR_dom"/>
</dbReference>
<dbReference type="STRING" id="1817772.A2527_01070"/>
<organism evidence="2 3">
    <name type="scientific">Candidatus Lambdaproteobacteria bacterium RIFOXYD2_FULL_50_16</name>
    <dbReference type="NCBI Taxonomy" id="1817772"/>
    <lineage>
        <taxon>Bacteria</taxon>
        <taxon>Pseudomonadati</taxon>
        <taxon>Pseudomonadota</taxon>
        <taxon>Candidatus Lambdaproteobacteria</taxon>
    </lineage>
</organism>
<sequence length="245" mass="26863">MVKKYNGNIEDLKQFVANTGISGTWKDGVNGAFQFKAVDQAILNWWPSNRTISFQGPQEPKENLQSMVLAELEGGNKGGSIPAKPKTSDKSIFIVHGHDLAAKEQLELVLHRLKINPFVLMNTSGDGKTIIEALEGKIGKDYSSDFGIALLTPDDMGYSKNDGPDKLEPRTRQNVILETGMLLASLTRNRMAVVVKGHLEIPSDLLGVIYLGYNDHVKEIVPKLCDRLRQAGFDISAEAQTLASS</sequence>
<dbReference type="Proteomes" id="UP000178449">
    <property type="component" value="Unassembled WGS sequence"/>
</dbReference>
<evidence type="ECO:0000313" key="2">
    <source>
        <dbReference type="EMBL" id="OGG94803.1"/>
    </source>
</evidence>
<dbReference type="GO" id="GO:0050135">
    <property type="term" value="F:NADP+ nucleosidase activity"/>
    <property type="evidence" value="ECO:0007669"/>
    <property type="project" value="InterPro"/>
</dbReference>
<dbReference type="EMBL" id="MFNE01000034">
    <property type="protein sequence ID" value="OGG94803.1"/>
    <property type="molecule type" value="Genomic_DNA"/>
</dbReference>
<name>A0A1F6G9N0_9PROT</name>
<dbReference type="AlphaFoldDB" id="A0A1F6G9N0"/>
<gene>
    <name evidence="2" type="ORF">A2527_01070</name>
</gene>
<feature type="domain" description="CD-NTase-associated protein 12/Pycsar effector protein TIR" evidence="1">
    <location>
        <begin position="92"/>
        <end position="214"/>
    </location>
</feature>